<dbReference type="EMBL" id="SOCN01000001">
    <property type="protein sequence ID" value="TDV24282.1"/>
    <property type="molecule type" value="Genomic_DNA"/>
</dbReference>
<comment type="caution">
    <text evidence="1">The sequence shown here is derived from an EMBL/GenBank/DDBJ whole genome shotgun (WGS) entry which is preliminary data.</text>
</comment>
<protein>
    <submittedName>
        <fullName evidence="1">Uncharacterized protein</fullName>
    </submittedName>
</protein>
<dbReference type="Proteomes" id="UP000295757">
    <property type="component" value="Unassembled WGS sequence"/>
</dbReference>
<evidence type="ECO:0000313" key="2">
    <source>
        <dbReference type="Proteomes" id="UP000295757"/>
    </source>
</evidence>
<sequence>MKMTEEKLKHWHSFYTNEGICFIPFAEFLENIKKASRKSTNQARASYNGIEFSSDDLFSQKSLNIYSLIAITKTLLENSKTRNKTILIGSDKSVDNKLLSNLKRSISSKRIRVLEYNTEEINEFIVLNTSLDVKIDFYLYLKKSLINNKYYLKIYQNHCMLDLQQQRDLLLQANEFDKEIILQNYENTAKLKIEKFLTFYDLKLQNKFQSLNQLQSGHKNLNIKTFLRVPQDEYFLNTILINQGFNIKKISNIYVELSDNYLFGFFKKIQNLSNKSQITDIIIVGDKKSRFKIYFNIKNKLIYISNDELLYLYINFYFLTWKKQNKLQDNKLIIPHHTSQGIINLLKTFNIKYSYLEHIENKNILLANFLDNYSSNLDNFLDFSNYQFILEICLMAESYKNNNNLLDYKYLKMRKYFSDYVFATYTFRTSFDVLKNIDNLFVPMQALRWGFKIVDVNVFNHSVEYLHEFIQLKITEKRSGIYIINIFYDYANESLVLKQEQHSSNYKVFKLWPKIKARVLNHLLLMEIKKLLSKNTPKIVNKKD</sequence>
<keyword evidence="2" id="KW-1185">Reference proteome</keyword>
<gene>
    <name evidence="1" type="ORF">BCF59_0237</name>
</gene>
<reference evidence="1 2" key="1">
    <citation type="submission" date="2019-03" db="EMBL/GenBank/DDBJ databases">
        <title>Genomic Encyclopedia of Archaeal and Bacterial Type Strains, Phase II (KMG-II): from individual species to whole genera.</title>
        <authorList>
            <person name="Goeker M."/>
        </authorList>
    </citation>
    <scope>NUCLEOTIDE SEQUENCE [LARGE SCALE GENOMIC DNA]</scope>
    <source>
        <strain evidence="1 2">ATCC 35214</strain>
    </source>
</reference>
<dbReference type="AlphaFoldDB" id="A0A4R7UCV0"/>
<dbReference type="NCBIfam" id="NF045968">
    <property type="entry name" value="mutase_MAG5620"/>
    <property type="match status" value="1"/>
</dbReference>
<name>A0A4R7UCV0_9BACT</name>
<dbReference type="RefSeq" id="WP_134110440.1">
    <property type="nucleotide sequence ID" value="NZ_SOCN01000001.1"/>
</dbReference>
<proteinExistence type="predicted"/>
<accession>A0A4R7UCV0</accession>
<organism evidence="1 2">
    <name type="scientific">Mycoplasmopsis mustelae</name>
    <dbReference type="NCBI Taxonomy" id="171289"/>
    <lineage>
        <taxon>Bacteria</taxon>
        <taxon>Bacillati</taxon>
        <taxon>Mycoplasmatota</taxon>
        <taxon>Mycoplasmoidales</taxon>
        <taxon>Metamycoplasmataceae</taxon>
        <taxon>Mycoplasmopsis</taxon>
    </lineage>
</organism>
<dbReference type="OrthoDB" id="397845at2"/>
<evidence type="ECO:0000313" key="1">
    <source>
        <dbReference type="EMBL" id="TDV24282.1"/>
    </source>
</evidence>